<sequence length="114" mass="11948">VRGPREAHPLEGRSSALFSTGAPDSQEYSRAGPLETVADGSGSKKVFVSVKCILSYTLAEEEKPRTGAKPENTMPPAAAPFLAWPPLLLHPWAPALLPGAWCSSAAVIRSALPG</sequence>
<evidence type="ECO:0000313" key="2">
    <source>
        <dbReference type="EMBL" id="KAF2880625.1"/>
    </source>
</evidence>
<accession>A0A8K0C4P1</accession>
<feature type="compositionally biased region" description="Polar residues" evidence="1">
    <location>
        <begin position="16"/>
        <end position="28"/>
    </location>
</feature>
<evidence type="ECO:0000313" key="3">
    <source>
        <dbReference type="Proteomes" id="UP000801492"/>
    </source>
</evidence>
<gene>
    <name evidence="2" type="ORF">ILUMI_25544</name>
</gene>
<proteinExistence type="predicted"/>
<keyword evidence="3" id="KW-1185">Reference proteome</keyword>
<reference evidence="2" key="1">
    <citation type="submission" date="2019-08" db="EMBL/GenBank/DDBJ databases">
        <title>The genome of the North American firefly Photinus pyralis.</title>
        <authorList>
            <consortium name="Photinus pyralis genome working group"/>
            <person name="Fallon T.R."/>
            <person name="Sander Lower S.E."/>
            <person name="Weng J.-K."/>
        </authorList>
    </citation>
    <scope>NUCLEOTIDE SEQUENCE</scope>
    <source>
        <strain evidence="2">TRF0915ILg1</strain>
        <tissue evidence="2">Whole body</tissue>
    </source>
</reference>
<dbReference type="EMBL" id="VTPC01090935">
    <property type="protein sequence ID" value="KAF2880625.1"/>
    <property type="molecule type" value="Genomic_DNA"/>
</dbReference>
<protein>
    <submittedName>
        <fullName evidence="2">Uncharacterized protein</fullName>
    </submittedName>
</protein>
<comment type="caution">
    <text evidence="2">The sequence shown here is derived from an EMBL/GenBank/DDBJ whole genome shotgun (WGS) entry which is preliminary data.</text>
</comment>
<name>A0A8K0C4P1_IGNLU</name>
<dbReference type="Proteomes" id="UP000801492">
    <property type="component" value="Unassembled WGS sequence"/>
</dbReference>
<organism evidence="2 3">
    <name type="scientific">Ignelater luminosus</name>
    <name type="common">Cucubano</name>
    <name type="synonym">Pyrophorus luminosus</name>
    <dbReference type="NCBI Taxonomy" id="2038154"/>
    <lineage>
        <taxon>Eukaryota</taxon>
        <taxon>Metazoa</taxon>
        <taxon>Ecdysozoa</taxon>
        <taxon>Arthropoda</taxon>
        <taxon>Hexapoda</taxon>
        <taxon>Insecta</taxon>
        <taxon>Pterygota</taxon>
        <taxon>Neoptera</taxon>
        <taxon>Endopterygota</taxon>
        <taxon>Coleoptera</taxon>
        <taxon>Polyphaga</taxon>
        <taxon>Elateriformia</taxon>
        <taxon>Elateroidea</taxon>
        <taxon>Elateridae</taxon>
        <taxon>Agrypninae</taxon>
        <taxon>Pyrophorini</taxon>
        <taxon>Ignelater</taxon>
    </lineage>
</organism>
<feature type="compositionally biased region" description="Basic and acidic residues" evidence="1">
    <location>
        <begin position="1"/>
        <end position="11"/>
    </location>
</feature>
<evidence type="ECO:0000256" key="1">
    <source>
        <dbReference type="SAM" id="MobiDB-lite"/>
    </source>
</evidence>
<feature type="non-terminal residue" evidence="2">
    <location>
        <position position="1"/>
    </location>
</feature>
<dbReference type="AlphaFoldDB" id="A0A8K0C4P1"/>
<feature type="non-terminal residue" evidence="2">
    <location>
        <position position="114"/>
    </location>
</feature>
<feature type="region of interest" description="Disordered" evidence="1">
    <location>
        <begin position="1"/>
        <end position="39"/>
    </location>
</feature>